<dbReference type="PANTHER" id="PTHR34039">
    <property type="entry name" value="UPF0102 PROTEIN YRAN"/>
    <property type="match status" value="1"/>
</dbReference>
<reference evidence="3 4" key="1">
    <citation type="journal article" date="2016" name="Nat. Commun.">
        <title>Thousands of microbial genomes shed light on interconnected biogeochemical processes in an aquifer system.</title>
        <authorList>
            <person name="Anantharaman K."/>
            <person name="Brown C.T."/>
            <person name="Hug L.A."/>
            <person name="Sharon I."/>
            <person name="Castelle C.J."/>
            <person name="Probst A.J."/>
            <person name="Thomas B.C."/>
            <person name="Singh A."/>
            <person name="Wilkins M.J."/>
            <person name="Karaoz U."/>
            <person name="Brodie E.L."/>
            <person name="Williams K.H."/>
            <person name="Hubbard S.S."/>
            <person name="Banfield J.F."/>
        </authorList>
    </citation>
    <scope>NUCLEOTIDE SEQUENCE [LARGE SCALE GENOMIC DNA]</scope>
</reference>
<dbReference type="AlphaFoldDB" id="A0A1G2I7R9"/>
<dbReference type="CDD" id="cd20736">
    <property type="entry name" value="PoNe_Nuclease"/>
    <property type="match status" value="1"/>
</dbReference>
<evidence type="ECO:0000256" key="2">
    <source>
        <dbReference type="HAMAP-Rule" id="MF_00048"/>
    </source>
</evidence>
<dbReference type="InterPro" id="IPR011856">
    <property type="entry name" value="tRNA_endonuc-like_dom_sf"/>
</dbReference>
<gene>
    <name evidence="3" type="ORF">A3F47_01600</name>
</gene>
<dbReference type="InterPro" id="IPR011335">
    <property type="entry name" value="Restrct_endonuc-II-like"/>
</dbReference>
<dbReference type="PANTHER" id="PTHR34039:SF1">
    <property type="entry name" value="UPF0102 PROTEIN YRAN"/>
    <property type="match status" value="1"/>
</dbReference>
<organism evidence="3 4">
    <name type="scientific">Candidatus Staskawiczbacteria bacterium RIFCSPHIGHO2_12_FULL_38_11</name>
    <dbReference type="NCBI Taxonomy" id="1802209"/>
    <lineage>
        <taxon>Bacteria</taxon>
        <taxon>Candidatus Staskawicziibacteriota</taxon>
    </lineage>
</organism>
<evidence type="ECO:0000256" key="1">
    <source>
        <dbReference type="ARBA" id="ARBA00006738"/>
    </source>
</evidence>
<dbReference type="SUPFAM" id="SSF52980">
    <property type="entry name" value="Restriction endonuclease-like"/>
    <property type="match status" value="1"/>
</dbReference>
<name>A0A1G2I7R9_9BACT</name>
<comment type="similarity">
    <text evidence="1 2">Belongs to the UPF0102 family.</text>
</comment>
<proteinExistence type="inferred from homology"/>
<dbReference type="Proteomes" id="UP000179214">
    <property type="component" value="Unassembled WGS sequence"/>
</dbReference>
<dbReference type="HAMAP" id="MF_00048">
    <property type="entry name" value="UPF0102"/>
    <property type="match status" value="1"/>
</dbReference>
<dbReference type="Pfam" id="PF02021">
    <property type="entry name" value="UPF0102"/>
    <property type="match status" value="1"/>
</dbReference>
<accession>A0A1G2I7R9</accession>
<evidence type="ECO:0000313" key="4">
    <source>
        <dbReference type="Proteomes" id="UP000179214"/>
    </source>
</evidence>
<dbReference type="Gene3D" id="3.40.1350.10">
    <property type="match status" value="1"/>
</dbReference>
<protein>
    <recommendedName>
        <fullName evidence="2">UPF0102 protein A3F47_01600</fullName>
    </recommendedName>
</protein>
<sequence>MNTKELGELGERIACEYLVGKEYNILGKNYRINFGEIDIIARKKLKLFSRRDKTIHFVEVKTIIGNNNGFFPEEHVDFKKQRKLKHMAGIWLEKNKFSQFHPYQIDIIGVIINESTKRARLHYFPNAVGEI</sequence>
<dbReference type="EMBL" id="MHOV01000019">
    <property type="protein sequence ID" value="OGZ70088.1"/>
    <property type="molecule type" value="Genomic_DNA"/>
</dbReference>
<evidence type="ECO:0000313" key="3">
    <source>
        <dbReference type="EMBL" id="OGZ70088.1"/>
    </source>
</evidence>
<comment type="caution">
    <text evidence="3">The sequence shown here is derived from an EMBL/GenBank/DDBJ whole genome shotgun (WGS) entry which is preliminary data.</text>
</comment>
<dbReference type="GO" id="GO:0003676">
    <property type="term" value="F:nucleic acid binding"/>
    <property type="evidence" value="ECO:0007669"/>
    <property type="project" value="InterPro"/>
</dbReference>
<dbReference type="InterPro" id="IPR003509">
    <property type="entry name" value="UPF0102_YraN-like"/>
</dbReference>